<proteinExistence type="predicted"/>
<gene>
    <name evidence="2" type="ORF">PILCRDRAFT_19</name>
</gene>
<evidence type="ECO:0000313" key="3">
    <source>
        <dbReference type="Proteomes" id="UP000054166"/>
    </source>
</evidence>
<keyword evidence="1" id="KW-1133">Transmembrane helix</keyword>
<sequence length="359" mass="39520">MSTSDKMDSLKSVTRLITRKATLSIVILVAAGSLWLLAPTFLPFTSTSHIFPSHDSPERMIFNAVPQNQVVIRTLPTNDAGLGAVVAQLRSSAAIATMLGASFATFGVQSSHMYRAASLLHIDILETRLDAGTKVCSLEASDNHARILELIESWCNNQHLDDALELQQLFAGCGLIVDDRPWDVRIDMSKCTWKWVKHLFSKLGAKKSTRGIGLHIRWGDMSHGGFPDDAMTPERSTPIPKAAELLRKLRECGVHDELSVYMEGHNDTMLAGLGEPYRIVDTGDGINDLIDIASNRLMILDVSSWTVLAHQIADGPGGITVVPDIDGPIRWHDNGIYHVLRWNELLSISCSDFLVLFNS</sequence>
<dbReference type="AlphaFoldDB" id="A0A0C3BZ51"/>
<keyword evidence="1" id="KW-0472">Membrane</keyword>
<feature type="transmembrane region" description="Helical" evidence="1">
    <location>
        <begin position="21"/>
        <end position="42"/>
    </location>
</feature>
<evidence type="ECO:0000256" key="1">
    <source>
        <dbReference type="SAM" id="Phobius"/>
    </source>
</evidence>
<accession>A0A0C3BZ51</accession>
<reference evidence="3" key="2">
    <citation type="submission" date="2015-01" db="EMBL/GenBank/DDBJ databases">
        <title>Evolutionary Origins and Diversification of the Mycorrhizal Mutualists.</title>
        <authorList>
            <consortium name="DOE Joint Genome Institute"/>
            <consortium name="Mycorrhizal Genomics Consortium"/>
            <person name="Kohler A."/>
            <person name="Kuo A."/>
            <person name="Nagy L.G."/>
            <person name="Floudas D."/>
            <person name="Copeland A."/>
            <person name="Barry K.W."/>
            <person name="Cichocki N."/>
            <person name="Veneault-Fourrey C."/>
            <person name="LaButti K."/>
            <person name="Lindquist E.A."/>
            <person name="Lipzen A."/>
            <person name="Lundell T."/>
            <person name="Morin E."/>
            <person name="Murat C."/>
            <person name="Riley R."/>
            <person name="Ohm R."/>
            <person name="Sun H."/>
            <person name="Tunlid A."/>
            <person name="Henrissat B."/>
            <person name="Grigoriev I.V."/>
            <person name="Hibbett D.S."/>
            <person name="Martin F."/>
        </authorList>
    </citation>
    <scope>NUCLEOTIDE SEQUENCE [LARGE SCALE GENOMIC DNA]</scope>
    <source>
        <strain evidence="3">F 1598</strain>
    </source>
</reference>
<keyword evidence="1" id="KW-0812">Transmembrane</keyword>
<dbReference type="OrthoDB" id="2940323at2759"/>
<dbReference type="HOGENOM" id="CLU_066053_0_0_1"/>
<dbReference type="InParanoid" id="A0A0C3BZ51"/>
<protein>
    <submittedName>
        <fullName evidence="2">Uncharacterized protein</fullName>
    </submittedName>
</protein>
<keyword evidence="3" id="KW-1185">Reference proteome</keyword>
<evidence type="ECO:0000313" key="2">
    <source>
        <dbReference type="EMBL" id="KIM91833.1"/>
    </source>
</evidence>
<dbReference type="EMBL" id="KN832970">
    <property type="protein sequence ID" value="KIM91833.1"/>
    <property type="molecule type" value="Genomic_DNA"/>
</dbReference>
<name>A0A0C3BZ51_PILCF</name>
<reference evidence="2 3" key="1">
    <citation type="submission" date="2014-04" db="EMBL/GenBank/DDBJ databases">
        <authorList>
            <consortium name="DOE Joint Genome Institute"/>
            <person name="Kuo A."/>
            <person name="Tarkka M."/>
            <person name="Buscot F."/>
            <person name="Kohler A."/>
            <person name="Nagy L.G."/>
            <person name="Floudas D."/>
            <person name="Copeland A."/>
            <person name="Barry K.W."/>
            <person name="Cichocki N."/>
            <person name="Veneault-Fourrey C."/>
            <person name="LaButti K."/>
            <person name="Lindquist E.A."/>
            <person name="Lipzen A."/>
            <person name="Lundell T."/>
            <person name="Morin E."/>
            <person name="Murat C."/>
            <person name="Sun H."/>
            <person name="Tunlid A."/>
            <person name="Henrissat B."/>
            <person name="Grigoriev I.V."/>
            <person name="Hibbett D.S."/>
            <person name="Martin F."/>
            <person name="Nordberg H.P."/>
            <person name="Cantor M.N."/>
            <person name="Hua S.X."/>
        </authorList>
    </citation>
    <scope>NUCLEOTIDE SEQUENCE [LARGE SCALE GENOMIC DNA]</scope>
    <source>
        <strain evidence="2 3">F 1598</strain>
    </source>
</reference>
<dbReference type="Proteomes" id="UP000054166">
    <property type="component" value="Unassembled WGS sequence"/>
</dbReference>
<organism evidence="2 3">
    <name type="scientific">Piloderma croceum (strain F 1598)</name>
    <dbReference type="NCBI Taxonomy" id="765440"/>
    <lineage>
        <taxon>Eukaryota</taxon>
        <taxon>Fungi</taxon>
        <taxon>Dikarya</taxon>
        <taxon>Basidiomycota</taxon>
        <taxon>Agaricomycotina</taxon>
        <taxon>Agaricomycetes</taxon>
        <taxon>Agaricomycetidae</taxon>
        <taxon>Atheliales</taxon>
        <taxon>Atheliaceae</taxon>
        <taxon>Piloderma</taxon>
    </lineage>
</organism>